<gene>
    <name evidence="4" type="ORF">FM119_08510</name>
</gene>
<feature type="region of interest" description="Disordered" evidence="1">
    <location>
        <begin position="298"/>
        <end position="339"/>
    </location>
</feature>
<feature type="region of interest" description="Disordered" evidence="1">
    <location>
        <begin position="714"/>
        <end position="756"/>
    </location>
</feature>
<keyword evidence="5" id="KW-1185">Reference proteome</keyword>
<sequence length="756" mass="77238">MTLLGAGTAALPAAAAPATGALSATRSAGTSVEVTAVPADRGVVGPDEAVPVRITVENTGTTTVPAGTVSLSYSSRQLQDRAQLDDWLTGADESSTPKWLGQTTAEELRPGERETITTVSIDPEALQLAQTLPAAGSYRMTVHYAADDVSVFERSSFVWRPDEDAAQPEQRVVVAAPVTVPADGVGTIPADDLARYTAVNGTLSRQLDALENRDVAIGIDPRIIVSIRVLGSTAPDAAVDWLERLADIDNEVFPLQYGDADAALTVAAAAENGSALESLPEPGSFEYAIDPANFVDADPGLIPTLDPSPAGRAAGESSATPSATPSEEPAPEPDAEDLPSREQLLDWDYATSSVVWPSSGTVTASGLSVFSGPEGDVDTIVSSAQISPAEGASASAAARVGDAGTLVSDAALSAHLMAAAAAPSAQARDEAVNELSQVLGVIASAPADPSAEPAPLLLTAERSWVDNTSAFGDAVDELAGTDGVTLEGITSLAEDERAAATLTEGSFDADVVAPAAELLAGQDRLTAFSSALDPADADEMLGRERAQLLALLADGWRDDPEGWAAAVAAHETQTKDTLGAVTLVTVSQINVISGQASLPFTVRNDLAYPVTITLSATPDNPRLTVDPETTTTIAAGAHSSLPLGVKARLGNGDVVLSVQLSTESGVAVGEPTEVMLNVRADWEGIGILVLGSLVGLLFVGGLIRTVRRRRAARPVAAAAQAPGDDASTDETTISTGTGTGTDETSTDSTPGETPRG</sequence>
<dbReference type="Gene3D" id="2.60.40.10">
    <property type="entry name" value="Immunoglobulins"/>
    <property type="match status" value="1"/>
</dbReference>
<reference evidence="5" key="1">
    <citation type="submission" date="2017-02" db="EMBL/GenBank/DDBJ databases">
        <authorList>
            <person name="Dridi B."/>
        </authorList>
    </citation>
    <scope>NUCLEOTIDE SEQUENCE [LARGE SCALE GENOMIC DNA]</scope>
    <source>
        <strain evidence="5">EB411</strain>
    </source>
</reference>
<feature type="signal peptide" evidence="3">
    <location>
        <begin position="1"/>
        <end position="15"/>
    </location>
</feature>
<name>A0A1R4JNH0_9MICO</name>
<evidence type="ECO:0008006" key="6">
    <source>
        <dbReference type="Google" id="ProtNLM"/>
    </source>
</evidence>
<evidence type="ECO:0000313" key="5">
    <source>
        <dbReference type="Proteomes" id="UP000196778"/>
    </source>
</evidence>
<keyword evidence="2" id="KW-0812">Transmembrane</keyword>
<feature type="compositionally biased region" description="Low complexity" evidence="1">
    <location>
        <begin position="313"/>
        <end position="327"/>
    </location>
</feature>
<protein>
    <recommendedName>
        <fullName evidence="6">Secreted protein</fullName>
    </recommendedName>
</protein>
<dbReference type="InterPro" id="IPR013783">
    <property type="entry name" value="Ig-like_fold"/>
</dbReference>
<evidence type="ECO:0000256" key="2">
    <source>
        <dbReference type="SAM" id="Phobius"/>
    </source>
</evidence>
<evidence type="ECO:0000313" key="4">
    <source>
        <dbReference type="EMBL" id="SJN33600.1"/>
    </source>
</evidence>
<dbReference type="EMBL" id="FUKR01000048">
    <property type="protein sequence ID" value="SJN33600.1"/>
    <property type="molecule type" value="Genomic_DNA"/>
</dbReference>
<proteinExistence type="predicted"/>
<dbReference type="AlphaFoldDB" id="A0A1R4JNH0"/>
<feature type="transmembrane region" description="Helical" evidence="2">
    <location>
        <begin position="684"/>
        <end position="703"/>
    </location>
</feature>
<dbReference type="Proteomes" id="UP000196778">
    <property type="component" value="Unassembled WGS sequence"/>
</dbReference>
<dbReference type="Pfam" id="PF19516">
    <property type="entry name" value="DUF6049"/>
    <property type="match status" value="1"/>
</dbReference>
<organism evidence="4 5">
    <name type="scientific">Mycetocola reblochoni REB411</name>
    <dbReference type="NCBI Taxonomy" id="1255698"/>
    <lineage>
        <taxon>Bacteria</taxon>
        <taxon>Bacillati</taxon>
        <taxon>Actinomycetota</taxon>
        <taxon>Actinomycetes</taxon>
        <taxon>Micrococcales</taxon>
        <taxon>Microbacteriaceae</taxon>
        <taxon>Mycetocola</taxon>
    </lineage>
</organism>
<keyword evidence="2" id="KW-0472">Membrane</keyword>
<feature type="chain" id="PRO_5039485246" description="Secreted protein" evidence="3">
    <location>
        <begin position="16"/>
        <end position="756"/>
    </location>
</feature>
<evidence type="ECO:0000256" key="3">
    <source>
        <dbReference type="SAM" id="SignalP"/>
    </source>
</evidence>
<accession>A0A1R4JNH0</accession>
<feature type="compositionally biased region" description="Low complexity" evidence="1">
    <location>
        <begin position="729"/>
        <end position="756"/>
    </location>
</feature>
<keyword evidence="2" id="KW-1133">Transmembrane helix</keyword>
<dbReference type="GO" id="GO:0005975">
    <property type="term" value="P:carbohydrate metabolic process"/>
    <property type="evidence" value="ECO:0007669"/>
    <property type="project" value="UniProtKB-ARBA"/>
</dbReference>
<keyword evidence="3" id="KW-0732">Signal</keyword>
<evidence type="ECO:0000256" key="1">
    <source>
        <dbReference type="SAM" id="MobiDB-lite"/>
    </source>
</evidence>
<dbReference type="InterPro" id="IPR046112">
    <property type="entry name" value="DUF6049"/>
</dbReference>